<gene>
    <name evidence="1" type="ORF">H8B21_14985</name>
</gene>
<accession>A0ABR7XUZ8</accession>
<dbReference type="RefSeq" id="WP_190314564.1">
    <property type="nucleotide sequence ID" value="NZ_JACNYL010000003.1"/>
</dbReference>
<organism evidence="1 2">
    <name type="scientific">Sphingobacterium chuzhouense</name>
    <dbReference type="NCBI Taxonomy" id="1742264"/>
    <lineage>
        <taxon>Bacteria</taxon>
        <taxon>Pseudomonadati</taxon>
        <taxon>Bacteroidota</taxon>
        <taxon>Sphingobacteriia</taxon>
        <taxon>Sphingobacteriales</taxon>
        <taxon>Sphingobacteriaceae</taxon>
        <taxon>Sphingobacterium</taxon>
    </lineage>
</organism>
<sequence length="58" mass="7062">MKKTKKDIEIEAVKAIVSGELFLEEAMHKYYVKDRRTMIKWLKKWHLGDRFPKKLKNI</sequence>
<dbReference type="EMBL" id="JACNYL010000003">
    <property type="protein sequence ID" value="MBD1422880.1"/>
    <property type="molecule type" value="Genomic_DNA"/>
</dbReference>
<dbReference type="Proteomes" id="UP000651112">
    <property type="component" value="Unassembled WGS sequence"/>
</dbReference>
<keyword evidence="2" id="KW-1185">Reference proteome</keyword>
<reference evidence="1 2" key="1">
    <citation type="submission" date="2020-08" db="EMBL/GenBank/DDBJ databases">
        <title>Sphingobacterium sp. DN00404 isolated from aquaculture water.</title>
        <authorList>
            <person name="Zhang M."/>
        </authorList>
    </citation>
    <scope>NUCLEOTIDE SEQUENCE [LARGE SCALE GENOMIC DNA]</scope>
    <source>
        <strain evidence="1 2">KCTC 42746</strain>
    </source>
</reference>
<proteinExistence type="predicted"/>
<evidence type="ECO:0000313" key="1">
    <source>
        <dbReference type="EMBL" id="MBD1422880.1"/>
    </source>
</evidence>
<comment type="caution">
    <text evidence="1">The sequence shown here is derived from an EMBL/GenBank/DDBJ whole genome shotgun (WGS) entry which is preliminary data.</text>
</comment>
<protein>
    <recommendedName>
        <fullName evidence="3">Transposase</fullName>
    </recommendedName>
</protein>
<evidence type="ECO:0008006" key="3">
    <source>
        <dbReference type="Google" id="ProtNLM"/>
    </source>
</evidence>
<evidence type="ECO:0000313" key="2">
    <source>
        <dbReference type="Proteomes" id="UP000651112"/>
    </source>
</evidence>
<name>A0ABR7XUZ8_9SPHI</name>